<evidence type="ECO:0000313" key="2">
    <source>
        <dbReference type="EMBL" id="MCU6705751.1"/>
    </source>
</evidence>
<reference evidence="2 3" key="1">
    <citation type="journal article" date="2021" name="ISME Commun">
        <title>Automated analysis of genomic sequences facilitates high-throughput and comprehensive description of bacteria.</title>
        <authorList>
            <person name="Hitch T.C.A."/>
        </authorList>
    </citation>
    <scope>NUCLEOTIDE SEQUENCE [LARGE SCALE GENOMIC DNA]</scope>
    <source>
        <strain evidence="2 3">Sanger_31</strain>
    </source>
</reference>
<feature type="domain" description="Schlafen AlbA-2" evidence="1">
    <location>
        <begin position="21"/>
        <end position="145"/>
    </location>
</feature>
<dbReference type="EMBL" id="JAOQJZ010000006">
    <property type="protein sequence ID" value="MCU6705751.1"/>
    <property type="molecule type" value="Genomic_DNA"/>
</dbReference>
<keyword evidence="2" id="KW-0067">ATP-binding</keyword>
<accession>A0AAE3LMF1</accession>
<dbReference type="Proteomes" id="UP001208131">
    <property type="component" value="Unassembled WGS sequence"/>
</dbReference>
<dbReference type="RefSeq" id="WP_267301030.1">
    <property type="nucleotide sequence ID" value="NZ_JAOQJZ010000006.1"/>
</dbReference>
<proteinExistence type="predicted"/>
<evidence type="ECO:0000259" key="1">
    <source>
        <dbReference type="Pfam" id="PF04326"/>
    </source>
</evidence>
<dbReference type="Gene3D" id="3.30.950.30">
    <property type="entry name" value="Schlafen, AAA domain"/>
    <property type="match status" value="1"/>
</dbReference>
<protein>
    <submittedName>
        <fullName evidence="2">ATP-binding protein</fullName>
    </submittedName>
</protein>
<organism evidence="2 3">
    <name type="scientific">Hominimerdicola aceti</name>
    <dbReference type="NCBI Taxonomy" id="2981726"/>
    <lineage>
        <taxon>Bacteria</taxon>
        <taxon>Bacillati</taxon>
        <taxon>Bacillota</taxon>
        <taxon>Clostridia</taxon>
        <taxon>Eubacteriales</taxon>
        <taxon>Oscillospiraceae</taxon>
        <taxon>Hominimerdicola</taxon>
    </lineage>
</organism>
<sequence>MEYGEYELEERIESFIMKRCETEQCDFKQEWHQKAEDLIKDIVCFANTVHDKDCYLVFGISDDYQIVGMTKPRRKQADIIDTLNKLYFAGDIVPKVELHTIFLDGKEIDVLIIKNTDFTPIYLKKPYGRMKVGCIYTRIGDKNTPNDDNAEYHEIEMLWKKRLGLTKSPLEFIYDSMNNKLNWNEYEESWYHIYKPEYVIRTYWDDDECSDNRRRDEFYSYSQLNELTSFMRLDIMANQTVLEGFQIVCLDSGRLTIPVPEWGYIKQEFNPYDTISYKYYSNGTKRYTLLKFMYDHENREERYAYRNLMKVVLIFDSENERFAFEDFITYYFEEFKDRLAKADKYNYIETESKKKTEVYREYLNTGFILNEMLREYRSKYEDE</sequence>
<evidence type="ECO:0000313" key="3">
    <source>
        <dbReference type="Proteomes" id="UP001208131"/>
    </source>
</evidence>
<dbReference type="InterPro" id="IPR007421">
    <property type="entry name" value="Schlafen_AlbA_2_dom"/>
</dbReference>
<keyword evidence="2" id="KW-0547">Nucleotide-binding</keyword>
<dbReference type="InterPro" id="IPR038461">
    <property type="entry name" value="Schlafen_AlbA_2_dom_sf"/>
</dbReference>
<keyword evidence="3" id="KW-1185">Reference proteome</keyword>
<dbReference type="GO" id="GO:0005524">
    <property type="term" value="F:ATP binding"/>
    <property type="evidence" value="ECO:0007669"/>
    <property type="project" value="UniProtKB-KW"/>
</dbReference>
<gene>
    <name evidence="2" type="ORF">OCV57_07425</name>
</gene>
<name>A0AAE3LMF1_9FIRM</name>
<dbReference type="AlphaFoldDB" id="A0AAE3LMF1"/>
<comment type="caution">
    <text evidence="2">The sequence shown here is derived from an EMBL/GenBank/DDBJ whole genome shotgun (WGS) entry which is preliminary data.</text>
</comment>
<dbReference type="Pfam" id="PF04326">
    <property type="entry name" value="SLFN_AlbA_2"/>
    <property type="match status" value="1"/>
</dbReference>